<gene>
    <name evidence="6" type="ORF">CLV29_1583</name>
</gene>
<dbReference type="RefSeq" id="WP_279586460.1">
    <property type="nucleotide sequence ID" value="NZ_SOAW01000001.1"/>
</dbReference>
<proteinExistence type="predicted"/>
<dbReference type="AlphaFoldDB" id="A0A4R7JAK1"/>
<keyword evidence="3" id="KW-0274">FAD</keyword>
<dbReference type="Gene3D" id="3.50.50.60">
    <property type="entry name" value="FAD/NAD(P)-binding domain"/>
    <property type="match status" value="1"/>
</dbReference>
<dbReference type="InterPro" id="IPR036188">
    <property type="entry name" value="FAD/NAD-bd_sf"/>
</dbReference>
<evidence type="ECO:0000313" key="7">
    <source>
        <dbReference type="Proteomes" id="UP000295371"/>
    </source>
</evidence>
<evidence type="ECO:0000259" key="5">
    <source>
        <dbReference type="Pfam" id="PF00890"/>
    </source>
</evidence>
<evidence type="ECO:0000256" key="3">
    <source>
        <dbReference type="ARBA" id="ARBA00022827"/>
    </source>
</evidence>
<dbReference type="Pfam" id="PF00890">
    <property type="entry name" value="FAD_binding_2"/>
    <property type="match status" value="1"/>
</dbReference>
<evidence type="ECO:0000256" key="4">
    <source>
        <dbReference type="ARBA" id="ARBA00023002"/>
    </source>
</evidence>
<dbReference type="Proteomes" id="UP000295371">
    <property type="component" value="Unassembled WGS sequence"/>
</dbReference>
<protein>
    <submittedName>
        <fullName evidence="6">FAD binding domain-containing protein</fullName>
    </submittedName>
</protein>
<dbReference type="GO" id="GO:0016491">
    <property type="term" value="F:oxidoreductase activity"/>
    <property type="evidence" value="ECO:0007669"/>
    <property type="project" value="UniProtKB-KW"/>
</dbReference>
<comment type="caution">
    <text evidence="6">The sequence shown here is derived from an EMBL/GenBank/DDBJ whole genome shotgun (WGS) entry which is preliminary data.</text>
</comment>
<evidence type="ECO:0000256" key="1">
    <source>
        <dbReference type="ARBA" id="ARBA00001974"/>
    </source>
</evidence>
<dbReference type="PANTHER" id="PTHR43400">
    <property type="entry name" value="FUMARATE REDUCTASE"/>
    <property type="match status" value="1"/>
</dbReference>
<dbReference type="InterPro" id="IPR050315">
    <property type="entry name" value="FAD-oxidoreductase_2"/>
</dbReference>
<keyword evidence="4" id="KW-0560">Oxidoreductase</keyword>
<sequence>MTVESLPLTRVRETTVDVVVVGSGTGLAAALAAQDAGLEALVIEKTEYVGGSTSLSGGAFWIPANPILEAEGAHDTLERASRYIESLVDGAVPEERWRSFLDHGEATVELLRRATPLKFSWAREYADYHPERPGGSASGRSCESRPFNVKRLGAERDRLRPSGMAAPIPMPITGADYRWMNLMVRTPRRSRRSPRG</sequence>
<accession>A0A4R7JAK1</accession>
<evidence type="ECO:0000313" key="6">
    <source>
        <dbReference type="EMBL" id="TDT33946.1"/>
    </source>
</evidence>
<reference evidence="6 7" key="1">
    <citation type="submission" date="2019-03" db="EMBL/GenBank/DDBJ databases">
        <title>Genomic Encyclopedia of Archaeal and Bacterial Type Strains, Phase II (KMG-II): from individual species to whole genera.</title>
        <authorList>
            <person name="Goeker M."/>
        </authorList>
    </citation>
    <scope>NUCLEOTIDE SEQUENCE [LARGE SCALE GENOMIC DNA]</scope>
    <source>
        <strain evidence="6 7">DSM 24323</strain>
    </source>
</reference>
<dbReference type="EMBL" id="SOAW01000001">
    <property type="protein sequence ID" value="TDT33946.1"/>
    <property type="molecule type" value="Genomic_DNA"/>
</dbReference>
<feature type="domain" description="FAD-dependent oxidoreductase 2 FAD-binding" evidence="5">
    <location>
        <begin position="17"/>
        <end position="167"/>
    </location>
</feature>
<dbReference type="PANTHER" id="PTHR43400:SF10">
    <property type="entry name" value="3-OXOSTEROID 1-DEHYDROGENASE"/>
    <property type="match status" value="1"/>
</dbReference>
<keyword evidence="2" id="KW-0285">Flavoprotein</keyword>
<dbReference type="InterPro" id="IPR003953">
    <property type="entry name" value="FAD-dep_OxRdtase_2_FAD-bd"/>
</dbReference>
<organism evidence="6 7">
    <name type="scientific">Naumannella halotolerans</name>
    <dbReference type="NCBI Taxonomy" id="993414"/>
    <lineage>
        <taxon>Bacteria</taxon>
        <taxon>Bacillati</taxon>
        <taxon>Actinomycetota</taxon>
        <taxon>Actinomycetes</taxon>
        <taxon>Propionibacteriales</taxon>
        <taxon>Propionibacteriaceae</taxon>
        <taxon>Naumannella</taxon>
    </lineage>
</organism>
<name>A0A4R7JAK1_9ACTN</name>
<keyword evidence="7" id="KW-1185">Reference proteome</keyword>
<evidence type="ECO:0000256" key="2">
    <source>
        <dbReference type="ARBA" id="ARBA00022630"/>
    </source>
</evidence>
<comment type="cofactor">
    <cofactor evidence="1">
        <name>FAD</name>
        <dbReference type="ChEBI" id="CHEBI:57692"/>
    </cofactor>
</comment>
<dbReference type="SUPFAM" id="SSF51905">
    <property type="entry name" value="FAD/NAD(P)-binding domain"/>
    <property type="match status" value="1"/>
</dbReference>